<dbReference type="Proteomes" id="UP001396898">
    <property type="component" value="Unassembled WGS sequence"/>
</dbReference>
<organism evidence="2 3">
    <name type="scientific">Apiospora marii</name>
    <dbReference type="NCBI Taxonomy" id="335849"/>
    <lineage>
        <taxon>Eukaryota</taxon>
        <taxon>Fungi</taxon>
        <taxon>Dikarya</taxon>
        <taxon>Ascomycota</taxon>
        <taxon>Pezizomycotina</taxon>
        <taxon>Sordariomycetes</taxon>
        <taxon>Xylariomycetidae</taxon>
        <taxon>Amphisphaeriales</taxon>
        <taxon>Apiosporaceae</taxon>
        <taxon>Apiospora</taxon>
    </lineage>
</organism>
<keyword evidence="3" id="KW-1185">Reference proteome</keyword>
<comment type="caution">
    <text evidence="2">The sequence shown here is derived from an EMBL/GenBank/DDBJ whole genome shotgun (WGS) entry which is preliminary data.</text>
</comment>
<evidence type="ECO:0000313" key="3">
    <source>
        <dbReference type="Proteomes" id="UP001396898"/>
    </source>
</evidence>
<feature type="compositionally biased region" description="Polar residues" evidence="1">
    <location>
        <begin position="66"/>
        <end position="79"/>
    </location>
</feature>
<evidence type="ECO:0000256" key="1">
    <source>
        <dbReference type="SAM" id="MobiDB-lite"/>
    </source>
</evidence>
<gene>
    <name evidence="2" type="ORF">PG991_014975</name>
</gene>
<feature type="region of interest" description="Disordered" evidence="1">
    <location>
        <begin position="49"/>
        <end position="82"/>
    </location>
</feature>
<proteinExistence type="predicted"/>
<sequence>MAVSAVQGTAQVVALKMNVHAILYQETVHFEYRTDCSFHNTPYLAYEDQGPMANLDTPEEVEEAPQNLQSQRSYTQGAPSRQHLARHYENNTYPGDLDLHGPALDAYGFPALPQFGPHPEIDPKRPTWLCNIPDPTTNSASRATMSVTIKIIRSIQKYRDASLDRTNSEYGRLCAWIRRDKAQDWIHLFVPFHDS</sequence>
<protein>
    <submittedName>
        <fullName evidence="2">Uncharacterized protein</fullName>
    </submittedName>
</protein>
<dbReference type="EMBL" id="JAQQWI010000021">
    <property type="protein sequence ID" value="KAK7998496.1"/>
    <property type="molecule type" value="Genomic_DNA"/>
</dbReference>
<reference evidence="2 3" key="1">
    <citation type="submission" date="2023-01" db="EMBL/GenBank/DDBJ databases">
        <title>Analysis of 21 Apiospora genomes using comparative genomics revels a genus with tremendous synthesis potential of carbohydrate active enzymes and secondary metabolites.</title>
        <authorList>
            <person name="Sorensen T."/>
        </authorList>
    </citation>
    <scope>NUCLEOTIDE SEQUENCE [LARGE SCALE GENOMIC DNA]</scope>
    <source>
        <strain evidence="2 3">CBS 20057</strain>
    </source>
</reference>
<evidence type="ECO:0000313" key="2">
    <source>
        <dbReference type="EMBL" id="KAK7998496.1"/>
    </source>
</evidence>
<name>A0ABR1R3H6_9PEZI</name>
<accession>A0ABR1R3H6</accession>